<dbReference type="AlphaFoldDB" id="A0A6L8W4T8"/>
<gene>
    <name evidence="9" type="ORF">GQE98_05740</name>
</gene>
<keyword evidence="4 7" id="KW-0413">Isomerase</keyword>
<evidence type="ECO:0000313" key="10">
    <source>
        <dbReference type="Proteomes" id="UP000476030"/>
    </source>
</evidence>
<evidence type="ECO:0000256" key="5">
    <source>
        <dbReference type="PIRSR" id="PIRSR634603-1"/>
    </source>
</evidence>
<dbReference type="SUPFAM" id="SSF54826">
    <property type="entry name" value="Enolase N-terminal domain-like"/>
    <property type="match status" value="1"/>
</dbReference>
<accession>A0A6L8W4T8</accession>
<keyword evidence="3 6" id="KW-0460">Magnesium</keyword>
<reference evidence="9 10" key="1">
    <citation type="submission" date="2019-12" db="EMBL/GenBank/DDBJ databases">
        <title>Snethiella sp. nov. sp. isolated from sea sand.</title>
        <authorList>
            <person name="Kim J."/>
            <person name="Jeong S.E."/>
            <person name="Jung H.S."/>
            <person name="Jeon C.O."/>
        </authorList>
    </citation>
    <scope>NUCLEOTIDE SEQUENCE [LARGE SCALE GENOMIC DNA]</scope>
    <source>
        <strain evidence="9 10">DP05</strain>
    </source>
</reference>
<dbReference type="InterPro" id="IPR029017">
    <property type="entry name" value="Enolase-like_N"/>
</dbReference>
<dbReference type="Pfam" id="PF02746">
    <property type="entry name" value="MR_MLE_N"/>
    <property type="match status" value="1"/>
</dbReference>
<evidence type="ECO:0000256" key="4">
    <source>
        <dbReference type="ARBA" id="ARBA00023235"/>
    </source>
</evidence>
<sequence>MNKRTLEARSESWPITGSFRISRGAKTSAEVVVVEITENGVIGRGECVPYARYDESVRSVLGQITTVRDFIADGLTRDGLLTVMPSGAARNAIDCALWDLEAKLMGKTVAEIAGIPAPGPTITAYTLSLDTPENMGAAAKAQSNRPLFKLKLAGEGDLERVAAVRNAAPRTRLIVDANEAWTADMMREFCPKMADLGVELIEQPLPAGEDSILGEMDRPVPICADESAHDTATLDEVVELYDYINIKLDKTGGLTEALLLANAAREFGLGVMVGCMLGTSLGMAPALYLSSYARFVDLDGPLLLEKDRENGIHFDGSVMHPPSRELWG</sequence>
<comment type="cofactor">
    <cofactor evidence="6 7">
        <name>Mg(2+)</name>
        <dbReference type="ChEBI" id="CHEBI:18420"/>
    </cofactor>
    <text evidence="6 7">Binds 1 Mg(2+) ion per subunit.</text>
</comment>
<dbReference type="InterPro" id="IPR034603">
    <property type="entry name" value="Dipeptide_epimerase"/>
</dbReference>
<feature type="active site" description="Proton acceptor; specific for (S)-substrate epimerization" evidence="5">
    <location>
        <position position="247"/>
    </location>
</feature>
<dbReference type="SMART" id="SM00922">
    <property type="entry name" value="MR_MLE"/>
    <property type="match status" value="1"/>
</dbReference>
<dbReference type="SFLD" id="SFLDF00010">
    <property type="entry name" value="dipeptide_epimerase"/>
    <property type="match status" value="1"/>
</dbReference>
<dbReference type="RefSeq" id="WP_161314662.1">
    <property type="nucleotide sequence ID" value="NZ_WTUW01000001.1"/>
</dbReference>
<dbReference type="CDD" id="cd03319">
    <property type="entry name" value="L-Ala-DL-Glu_epimerase"/>
    <property type="match status" value="1"/>
</dbReference>
<dbReference type="InterPro" id="IPR013342">
    <property type="entry name" value="Mandelate_racemase_C"/>
</dbReference>
<dbReference type="SUPFAM" id="SSF51604">
    <property type="entry name" value="Enolase C-terminal domain-like"/>
    <property type="match status" value="1"/>
</dbReference>
<feature type="domain" description="Mandelate racemase/muconate lactonizing enzyme C-terminal" evidence="8">
    <location>
        <begin position="132"/>
        <end position="223"/>
    </location>
</feature>
<evidence type="ECO:0000259" key="8">
    <source>
        <dbReference type="SMART" id="SM00922"/>
    </source>
</evidence>
<proteinExistence type="inferred from homology"/>
<keyword evidence="10" id="KW-1185">Reference proteome</keyword>
<comment type="caution">
    <text evidence="9">The sequence shown here is derived from an EMBL/GenBank/DDBJ whole genome shotgun (WGS) entry which is preliminary data.</text>
</comment>
<feature type="binding site" evidence="6">
    <location>
        <position position="176"/>
    </location>
    <ligand>
        <name>Mg(2+)</name>
        <dbReference type="ChEBI" id="CHEBI:18420"/>
    </ligand>
</feature>
<dbReference type="EMBL" id="WTUW01000001">
    <property type="protein sequence ID" value="MZR30136.1"/>
    <property type="molecule type" value="Genomic_DNA"/>
</dbReference>
<dbReference type="InterPro" id="IPR034593">
    <property type="entry name" value="DgoD-like"/>
</dbReference>
<dbReference type="InterPro" id="IPR029065">
    <property type="entry name" value="Enolase_C-like"/>
</dbReference>
<dbReference type="InterPro" id="IPR036849">
    <property type="entry name" value="Enolase-like_C_sf"/>
</dbReference>
<protein>
    <recommendedName>
        <fullName evidence="7">Dipeptide epimerase</fullName>
        <ecNumber evidence="7">5.1.1.-</ecNumber>
    </recommendedName>
</protein>
<dbReference type="Gene3D" id="3.20.20.120">
    <property type="entry name" value="Enolase-like C-terminal domain"/>
    <property type="match status" value="1"/>
</dbReference>
<dbReference type="GO" id="GO:0016855">
    <property type="term" value="F:racemase and epimerase activity, acting on amino acids and derivatives"/>
    <property type="evidence" value="ECO:0007669"/>
    <property type="project" value="UniProtKB-UniRule"/>
</dbReference>
<dbReference type="PANTHER" id="PTHR48080">
    <property type="entry name" value="D-GALACTONATE DEHYDRATASE-RELATED"/>
    <property type="match status" value="1"/>
</dbReference>
<evidence type="ECO:0000256" key="3">
    <source>
        <dbReference type="ARBA" id="ARBA00022842"/>
    </source>
</evidence>
<dbReference type="Proteomes" id="UP000476030">
    <property type="component" value="Unassembled WGS sequence"/>
</dbReference>
<evidence type="ECO:0000313" key="9">
    <source>
        <dbReference type="EMBL" id="MZR30136.1"/>
    </source>
</evidence>
<name>A0A6L8W4T8_9PROT</name>
<organism evidence="9 10">
    <name type="scientific">Sneathiella litorea</name>
    <dbReference type="NCBI Taxonomy" id="2606216"/>
    <lineage>
        <taxon>Bacteria</taxon>
        <taxon>Pseudomonadati</taxon>
        <taxon>Pseudomonadota</taxon>
        <taxon>Alphaproteobacteria</taxon>
        <taxon>Sneathiellales</taxon>
        <taxon>Sneathiellaceae</taxon>
        <taxon>Sneathiella</taxon>
    </lineage>
</organism>
<dbReference type="Pfam" id="PF13378">
    <property type="entry name" value="MR_MLE_C"/>
    <property type="match status" value="1"/>
</dbReference>
<dbReference type="GO" id="GO:0046872">
    <property type="term" value="F:metal ion binding"/>
    <property type="evidence" value="ECO:0007669"/>
    <property type="project" value="UniProtKB-KW"/>
</dbReference>
<feature type="binding site" evidence="6">
    <location>
        <position position="202"/>
    </location>
    <ligand>
        <name>Mg(2+)</name>
        <dbReference type="ChEBI" id="CHEBI:18420"/>
    </ligand>
</feature>
<dbReference type="NCBIfam" id="NF042940">
    <property type="entry name" value="racemase_DgcA"/>
    <property type="match status" value="1"/>
</dbReference>
<dbReference type="SFLD" id="SFLDS00001">
    <property type="entry name" value="Enolase"/>
    <property type="match status" value="1"/>
</dbReference>
<dbReference type="Gene3D" id="3.30.390.10">
    <property type="entry name" value="Enolase-like, N-terminal domain"/>
    <property type="match status" value="1"/>
</dbReference>
<dbReference type="EC" id="5.1.1.-" evidence="7"/>
<dbReference type="InterPro" id="IPR013341">
    <property type="entry name" value="Mandelate_racemase_N_dom"/>
</dbReference>
<keyword evidence="2 6" id="KW-0479">Metal-binding</keyword>
<dbReference type="PANTHER" id="PTHR48080:SF3">
    <property type="entry name" value="ENOLASE SUPERFAMILY MEMBER DDB_G0284701"/>
    <property type="match status" value="1"/>
</dbReference>
<feature type="binding site" evidence="6">
    <location>
        <position position="225"/>
    </location>
    <ligand>
        <name>Mg(2+)</name>
        <dbReference type="ChEBI" id="CHEBI:18420"/>
    </ligand>
</feature>
<dbReference type="SFLD" id="SFLDG00180">
    <property type="entry name" value="muconate_cycloisomerase"/>
    <property type="match status" value="1"/>
</dbReference>
<evidence type="ECO:0000256" key="7">
    <source>
        <dbReference type="RuleBase" id="RU366006"/>
    </source>
</evidence>
<comment type="similarity">
    <text evidence="1 7">Belongs to the mandelate racemase/muconate lactonizing enzyme family.</text>
</comment>
<evidence type="ECO:0000256" key="1">
    <source>
        <dbReference type="ARBA" id="ARBA00008031"/>
    </source>
</evidence>
<evidence type="ECO:0000256" key="2">
    <source>
        <dbReference type="ARBA" id="ARBA00022723"/>
    </source>
</evidence>
<evidence type="ECO:0000256" key="6">
    <source>
        <dbReference type="PIRSR" id="PIRSR634603-3"/>
    </source>
</evidence>
<feature type="active site" description="Proton acceptor; specific for (R)-substrate epimerization" evidence="5">
    <location>
        <position position="151"/>
    </location>
</feature>